<keyword evidence="3" id="KW-0399">Innate immunity</keyword>
<evidence type="ECO:0000256" key="12">
    <source>
        <dbReference type="ARBA" id="ARBA00023180"/>
    </source>
</evidence>
<evidence type="ECO:0000313" key="17">
    <source>
        <dbReference type="Ensembl" id="ENSDLAP00005006436.2"/>
    </source>
</evidence>
<dbReference type="PROSITE" id="PS51450">
    <property type="entry name" value="LRR"/>
    <property type="match status" value="4"/>
</dbReference>
<reference evidence="17" key="2">
    <citation type="submission" date="2025-09" db="UniProtKB">
        <authorList>
            <consortium name="Ensembl"/>
        </authorList>
    </citation>
    <scope>IDENTIFICATION</scope>
</reference>
<feature type="signal peptide" evidence="15">
    <location>
        <begin position="1"/>
        <end position="26"/>
    </location>
</feature>
<evidence type="ECO:0000256" key="7">
    <source>
        <dbReference type="ARBA" id="ARBA00022737"/>
    </source>
</evidence>
<sequence length="947" mass="108953">MRAAGSWPLFLASLLSFLFHPHSVLAFSLKNCTILFSENVNNQQVTCQQRDLTTIPDDIPRNAVSLDLSSNHLSKITRTELRCLPKLISLQVQYNSISHIDDGAFVDLVELRYFLINDNQLTNLTDNMFQGLSKLKTLALYSNRISSISPKAFQSLHSIRSVNLCANQLHQIADIVAILKIPTLTDLFLGYNKLTSFQSDDMLFNVSNLKSLQLDMNPLRKFSITKDVFPHLQDLSFTKCSSDIEWDIANKTFLRSLTTLFFGGTYISFEAYRAVLERVDSLQKLLLYSMKTWIDEGLIDIACRIPSLRSLEVMSSSIVAIDDNLLWSCSQLTELALTINRLSELSEHSLRSMTKLRSLELQRNELSKLPLAVRGLSTLEILDLSFNLISEVDCHDFLDLTRLTELNLENNKISKLKECAFQNLKNLKILNIAGNAVFTLDNTFKVNLRKLESLNLHNNVHLKFMQGDFMNLSSLCVLDLESDAYYNLYDGALEGLDNLQTLSLSLNNYREEIFRGLPKLANLTLHFTFNWNQKSSQQNDEPPFSNLPNLRKLVLKVYDNYHTDISPDLLKGLKSLEYLMTEKFFTRSLHPDTFKYTPQLKGLQVIHSDLSDLSPELFWPIPNLRALDLSNNKLRSLDFLAGANLPALSWLKLTENMLSVINETVFQSLHALTYLDLSGNPLTCECSNSGFNQWVQSNNQTQVVNGHQYTCAFPVSLQGENFLDFDIHSCWIDSSFLCFISSTCLILLILLASFMYHFLRWHLVYAYYLFLAFLYDKKRRRKGTPHLYDAFVSYNVNDEAWVYREMLPVLEGEQGWRLCLHHRNFEPGKPIVDNITDAIYGSRKTICVISRHYLQSEWCSREIQMASFRLFDEQKDVLILLFLEEISARQLSPYHNMRSLVKRRTYLSWPQAGQHTGVFWQNVRRALNTTESPTERTHLLSENPSFI</sequence>
<keyword evidence="13" id="KW-0395">Inflammatory response</keyword>
<dbReference type="RefSeq" id="XP_051249479.1">
    <property type="nucleotide sequence ID" value="XM_051393519.1"/>
</dbReference>
<keyword evidence="9 14" id="KW-1133">Transmembrane helix</keyword>
<dbReference type="PANTHER" id="PTHR24365:SF522">
    <property type="entry name" value="LOW QUALITY PROTEIN: TOLL-LIKE RECEPTOR 13-RELATED"/>
    <property type="match status" value="1"/>
</dbReference>
<dbReference type="GO" id="GO:0002224">
    <property type="term" value="P:toll-like receptor signaling pathway"/>
    <property type="evidence" value="ECO:0007669"/>
    <property type="project" value="TreeGrafter"/>
</dbReference>
<dbReference type="GeneTree" id="ENSGT00940000163999"/>
<dbReference type="GO" id="GO:0005886">
    <property type="term" value="C:plasma membrane"/>
    <property type="evidence" value="ECO:0007669"/>
    <property type="project" value="TreeGrafter"/>
</dbReference>
<keyword evidence="7" id="KW-0677">Repeat</keyword>
<evidence type="ECO:0000256" key="9">
    <source>
        <dbReference type="ARBA" id="ARBA00022989"/>
    </source>
</evidence>
<dbReference type="InterPro" id="IPR000157">
    <property type="entry name" value="TIR_dom"/>
</dbReference>
<dbReference type="FunFam" id="3.40.50.10140:FF:000001">
    <property type="entry name" value="Toll-like receptor 2"/>
    <property type="match status" value="1"/>
</dbReference>
<reference evidence="17" key="1">
    <citation type="submission" date="2025-08" db="UniProtKB">
        <authorList>
            <consortium name="Ensembl"/>
        </authorList>
    </citation>
    <scope>IDENTIFICATION</scope>
</reference>
<keyword evidence="18" id="KW-1185">Reference proteome</keyword>
<evidence type="ECO:0000256" key="2">
    <source>
        <dbReference type="ARBA" id="ARBA00009634"/>
    </source>
</evidence>
<evidence type="ECO:0000256" key="11">
    <source>
        <dbReference type="ARBA" id="ARBA00023170"/>
    </source>
</evidence>
<protein>
    <recommendedName>
        <fullName evidence="16">TIR domain-containing protein</fullName>
    </recommendedName>
</protein>
<keyword evidence="8" id="KW-0391">Immunity</keyword>
<comment type="subcellular location">
    <subcellularLocation>
        <location evidence="1">Membrane</location>
        <topology evidence="1">Single-pass type I membrane protein</topology>
    </subcellularLocation>
</comment>
<evidence type="ECO:0000256" key="4">
    <source>
        <dbReference type="ARBA" id="ARBA00022614"/>
    </source>
</evidence>
<dbReference type="InterPro" id="IPR003591">
    <property type="entry name" value="Leu-rich_rpt_typical-subtyp"/>
</dbReference>
<evidence type="ECO:0000256" key="10">
    <source>
        <dbReference type="ARBA" id="ARBA00023136"/>
    </source>
</evidence>
<feature type="transmembrane region" description="Helical" evidence="14">
    <location>
        <begin position="758"/>
        <end position="775"/>
    </location>
</feature>
<name>A0A8C4DM66_DICLA</name>
<dbReference type="GO" id="GO:0045087">
    <property type="term" value="P:innate immune response"/>
    <property type="evidence" value="ECO:0007669"/>
    <property type="project" value="UniProtKB-KW"/>
</dbReference>
<dbReference type="SMART" id="SM00255">
    <property type="entry name" value="TIR"/>
    <property type="match status" value="1"/>
</dbReference>
<evidence type="ECO:0000256" key="6">
    <source>
        <dbReference type="ARBA" id="ARBA00022729"/>
    </source>
</evidence>
<evidence type="ECO:0000259" key="16">
    <source>
        <dbReference type="PROSITE" id="PS50104"/>
    </source>
</evidence>
<feature type="chain" id="PRO_5035825688" description="TIR domain-containing protein" evidence="15">
    <location>
        <begin position="27"/>
        <end position="947"/>
    </location>
</feature>
<dbReference type="Gene3D" id="3.80.10.10">
    <property type="entry name" value="Ribonuclease Inhibitor"/>
    <property type="match status" value="3"/>
</dbReference>
<dbReference type="PRINTS" id="PR00019">
    <property type="entry name" value="LEURICHRPT"/>
</dbReference>
<feature type="transmembrane region" description="Helical" evidence="14">
    <location>
        <begin position="731"/>
        <end position="751"/>
    </location>
</feature>
<evidence type="ECO:0000313" key="18">
    <source>
        <dbReference type="Proteomes" id="UP000694389"/>
    </source>
</evidence>
<keyword evidence="5 14" id="KW-0812">Transmembrane</keyword>
<evidence type="ECO:0000256" key="14">
    <source>
        <dbReference type="SAM" id="Phobius"/>
    </source>
</evidence>
<dbReference type="Gene3D" id="3.40.50.10140">
    <property type="entry name" value="Toll/interleukin-1 receptor homology (TIR) domain"/>
    <property type="match status" value="1"/>
</dbReference>
<dbReference type="InterPro" id="IPR032675">
    <property type="entry name" value="LRR_dom_sf"/>
</dbReference>
<accession>A0A8C4DM66</accession>
<gene>
    <name evidence="17" type="primary">LOC127359592</name>
</gene>
<proteinExistence type="inferred from homology"/>
<evidence type="ECO:0000256" key="13">
    <source>
        <dbReference type="ARBA" id="ARBA00023198"/>
    </source>
</evidence>
<dbReference type="GO" id="GO:0038023">
    <property type="term" value="F:signaling receptor activity"/>
    <property type="evidence" value="ECO:0007669"/>
    <property type="project" value="TreeGrafter"/>
</dbReference>
<keyword evidence="10 14" id="KW-0472">Membrane</keyword>
<keyword evidence="4" id="KW-0433">Leucine-rich repeat</keyword>
<dbReference type="Ensembl" id="ENSDLAT00005006946.2">
    <property type="protein sequence ID" value="ENSDLAP00005006436.2"/>
    <property type="gene ID" value="ENSDLAG00005003302.2"/>
</dbReference>
<dbReference type="GeneID" id="127359592"/>
<dbReference type="SMART" id="SM00369">
    <property type="entry name" value="LRR_TYP"/>
    <property type="match status" value="16"/>
</dbReference>
<dbReference type="GO" id="GO:0006954">
    <property type="term" value="P:inflammatory response"/>
    <property type="evidence" value="ECO:0007669"/>
    <property type="project" value="UniProtKB-KW"/>
</dbReference>
<dbReference type="InterPro" id="IPR035897">
    <property type="entry name" value="Toll_tir_struct_dom_sf"/>
</dbReference>
<organism evidence="17 18">
    <name type="scientific">Dicentrarchus labrax</name>
    <name type="common">European seabass</name>
    <name type="synonym">Morone labrax</name>
    <dbReference type="NCBI Taxonomy" id="13489"/>
    <lineage>
        <taxon>Eukaryota</taxon>
        <taxon>Metazoa</taxon>
        <taxon>Chordata</taxon>
        <taxon>Craniata</taxon>
        <taxon>Vertebrata</taxon>
        <taxon>Euteleostomi</taxon>
        <taxon>Actinopterygii</taxon>
        <taxon>Neopterygii</taxon>
        <taxon>Teleostei</taxon>
        <taxon>Neoteleostei</taxon>
        <taxon>Acanthomorphata</taxon>
        <taxon>Eupercaria</taxon>
        <taxon>Moronidae</taxon>
        <taxon>Dicentrarchus</taxon>
    </lineage>
</organism>
<keyword evidence="12" id="KW-0325">Glycoprotein</keyword>
<dbReference type="OrthoDB" id="1421090at2759"/>
<dbReference type="Pfam" id="PF13855">
    <property type="entry name" value="LRR_8"/>
    <property type="match status" value="4"/>
</dbReference>
<dbReference type="PANTHER" id="PTHR24365">
    <property type="entry name" value="TOLL-LIKE RECEPTOR"/>
    <property type="match status" value="1"/>
</dbReference>
<keyword evidence="11" id="KW-0675">Receptor</keyword>
<evidence type="ECO:0000256" key="5">
    <source>
        <dbReference type="ARBA" id="ARBA00022692"/>
    </source>
</evidence>
<dbReference type="PROSITE" id="PS50104">
    <property type="entry name" value="TIR"/>
    <property type="match status" value="1"/>
</dbReference>
<dbReference type="Proteomes" id="UP000694389">
    <property type="component" value="Unassembled WGS sequence"/>
</dbReference>
<evidence type="ECO:0000256" key="15">
    <source>
        <dbReference type="SAM" id="SignalP"/>
    </source>
</evidence>
<dbReference type="SUPFAM" id="SSF52058">
    <property type="entry name" value="L domain-like"/>
    <property type="match status" value="2"/>
</dbReference>
<dbReference type="AlphaFoldDB" id="A0A8C4DM66"/>
<dbReference type="OMA" id="YTPQLKG"/>
<dbReference type="Pfam" id="PF01582">
    <property type="entry name" value="TIR"/>
    <property type="match status" value="1"/>
</dbReference>
<feature type="domain" description="TIR" evidence="16">
    <location>
        <begin position="786"/>
        <end position="927"/>
    </location>
</feature>
<evidence type="ECO:0000256" key="3">
    <source>
        <dbReference type="ARBA" id="ARBA00022588"/>
    </source>
</evidence>
<dbReference type="InterPro" id="IPR001611">
    <property type="entry name" value="Leu-rich_rpt"/>
</dbReference>
<dbReference type="SMART" id="SM00365">
    <property type="entry name" value="LRR_SD22"/>
    <property type="match status" value="9"/>
</dbReference>
<dbReference type="FunFam" id="3.80.10.10:FF:000770">
    <property type="entry name" value="Uncharacterized protein"/>
    <property type="match status" value="1"/>
</dbReference>
<comment type="similarity">
    <text evidence="2">Belongs to the Toll-like receptor family.</text>
</comment>
<evidence type="ECO:0000256" key="8">
    <source>
        <dbReference type="ARBA" id="ARBA00022859"/>
    </source>
</evidence>
<evidence type="ECO:0000256" key="1">
    <source>
        <dbReference type="ARBA" id="ARBA00004479"/>
    </source>
</evidence>
<keyword evidence="6 15" id="KW-0732">Signal</keyword>
<dbReference type="SUPFAM" id="SSF52200">
    <property type="entry name" value="Toll/Interleukin receptor TIR domain"/>
    <property type="match status" value="1"/>
</dbReference>